<dbReference type="Gene3D" id="1.10.10.60">
    <property type="entry name" value="Homeodomain-like"/>
    <property type="match status" value="1"/>
</dbReference>
<reference evidence="7 8" key="1">
    <citation type="submission" date="2023-10" db="EMBL/GenBank/DDBJ databases">
        <title>Noviherbaspirillum sp. CPCC 100848 genome assembly.</title>
        <authorList>
            <person name="Li X.Y."/>
            <person name="Fang X.M."/>
        </authorList>
    </citation>
    <scope>NUCLEOTIDE SEQUENCE [LARGE SCALE GENOMIC DNA]</scope>
    <source>
        <strain evidence="7 8">CPCC 100848</strain>
    </source>
</reference>
<dbReference type="Gene3D" id="1.10.8.60">
    <property type="match status" value="1"/>
</dbReference>
<sequence length="483" mass="52662">MKTSIAASWDVDGILRVGMESLLDLFDDSCEGTMAVDDHGRIAWMNEKYASFLGLKGPEEALGKAVEEILPNSRMREVVQTGKPILLDIMMIRDQPLVVMRIPLKDDSGKVIGALGFALYDRLQRLKPLVSKFSELQWALANTQKELAQLRHTKYSISSFVGVSPVSLELKHRARRAAQLDTTVLLLGETGTGKELLAHGIHAASGRAGRPFVGINIAAVPDTLLESEFFGVSPGAYTGADRKGRDGKFKIADGGTLFLDEVGDMPLQVQAKLLRVLQEQEIEPLGSNTVTKVDVRVIAATSHDLKQLVAEGKFRSDLYYRLNVLPIVLPPLRDRVADLDALCEHLLEQIATRTGMPQRELTPSARALLASYNWPGNVRELRNALEQAGMLTDSLALSAEDFANILSSSDAPAAAAEPALKPEGKAPLEEVRPLAESIAELERKSIKAALDQTHGNKALAARMLGISRATLYQKIVDHKIVSD</sequence>
<evidence type="ECO:0000313" key="8">
    <source>
        <dbReference type="Proteomes" id="UP001352263"/>
    </source>
</evidence>
<feature type="domain" description="Sigma-54 factor interaction" evidence="6">
    <location>
        <begin position="160"/>
        <end position="390"/>
    </location>
</feature>
<name>A0ABU6JBF2_9BURK</name>
<dbReference type="PROSITE" id="PS00688">
    <property type="entry name" value="SIGMA54_INTERACT_3"/>
    <property type="match status" value="1"/>
</dbReference>
<dbReference type="Gene3D" id="3.40.50.300">
    <property type="entry name" value="P-loop containing nucleotide triphosphate hydrolases"/>
    <property type="match status" value="1"/>
</dbReference>
<dbReference type="Proteomes" id="UP001352263">
    <property type="component" value="Unassembled WGS sequence"/>
</dbReference>
<comment type="caution">
    <text evidence="7">The sequence shown here is derived from an EMBL/GenBank/DDBJ whole genome shotgun (WGS) entry which is preliminary data.</text>
</comment>
<dbReference type="InterPro" id="IPR025662">
    <property type="entry name" value="Sigma_54_int_dom_ATP-bd_1"/>
</dbReference>
<dbReference type="InterPro" id="IPR025944">
    <property type="entry name" value="Sigma_54_int_dom_CS"/>
</dbReference>
<dbReference type="PRINTS" id="PR01590">
    <property type="entry name" value="HTHFIS"/>
</dbReference>
<dbReference type="Pfam" id="PF02954">
    <property type="entry name" value="HTH_8"/>
    <property type="match status" value="1"/>
</dbReference>
<protein>
    <submittedName>
        <fullName evidence="7">Sigma 54-interacting transcriptional regulator</fullName>
    </submittedName>
</protein>
<evidence type="ECO:0000256" key="3">
    <source>
        <dbReference type="ARBA" id="ARBA00023015"/>
    </source>
</evidence>
<keyword evidence="4" id="KW-0238">DNA-binding</keyword>
<dbReference type="Pfam" id="PF00158">
    <property type="entry name" value="Sigma54_activat"/>
    <property type="match status" value="1"/>
</dbReference>
<dbReference type="InterPro" id="IPR013656">
    <property type="entry name" value="PAS_4"/>
</dbReference>
<gene>
    <name evidence="7" type="ORF">RY831_17595</name>
</gene>
<keyword evidence="8" id="KW-1185">Reference proteome</keyword>
<keyword evidence="1" id="KW-0547">Nucleotide-binding</keyword>
<dbReference type="Pfam" id="PF08448">
    <property type="entry name" value="PAS_4"/>
    <property type="match status" value="1"/>
</dbReference>
<dbReference type="SUPFAM" id="SSF55785">
    <property type="entry name" value="PYP-like sensor domain (PAS domain)"/>
    <property type="match status" value="1"/>
</dbReference>
<proteinExistence type="predicted"/>
<keyword evidence="3" id="KW-0805">Transcription regulation</keyword>
<dbReference type="InterPro" id="IPR002197">
    <property type="entry name" value="HTH_Fis"/>
</dbReference>
<dbReference type="PROSITE" id="PS50045">
    <property type="entry name" value="SIGMA54_INTERACT_4"/>
    <property type="match status" value="1"/>
</dbReference>
<evidence type="ECO:0000256" key="1">
    <source>
        <dbReference type="ARBA" id="ARBA00022741"/>
    </source>
</evidence>
<dbReference type="InterPro" id="IPR035965">
    <property type="entry name" value="PAS-like_dom_sf"/>
</dbReference>
<dbReference type="Pfam" id="PF25601">
    <property type="entry name" value="AAA_lid_14"/>
    <property type="match status" value="1"/>
</dbReference>
<dbReference type="SMART" id="SM00382">
    <property type="entry name" value="AAA"/>
    <property type="match status" value="1"/>
</dbReference>
<dbReference type="CDD" id="cd00130">
    <property type="entry name" value="PAS"/>
    <property type="match status" value="1"/>
</dbReference>
<dbReference type="InterPro" id="IPR002078">
    <property type="entry name" value="Sigma_54_int"/>
</dbReference>
<dbReference type="InterPro" id="IPR000014">
    <property type="entry name" value="PAS"/>
</dbReference>
<keyword evidence="2" id="KW-0067">ATP-binding</keyword>
<dbReference type="CDD" id="cd00009">
    <property type="entry name" value="AAA"/>
    <property type="match status" value="1"/>
</dbReference>
<dbReference type="InterPro" id="IPR003593">
    <property type="entry name" value="AAA+_ATPase"/>
</dbReference>
<dbReference type="SUPFAM" id="SSF52540">
    <property type="entry name" value="P-loop containing nucleoside triphosphate hydrolases"/>
    <property type="match status" value="1"/>
</dbReference>
<dbReference type="RefSeq" id="WP_326507697.1">
    <property type="nucleotide sequence ID" value="NZ_JAWIIV010000015.1"/>
</dbReference>
<evidence type="ECO:0000256" key="4">
    <source>
        <dbReference type="ARBA" id="ARBA00023125"/>
    </source>
</evidence>
<dbReference type="InterPro" id="IPR025943">
    <property type="entry name" value="Sigma_54_int_dom_ATP-bd_2"/>
</dbReference>
<dbReference type="PANTHER" id="PTHR32071:SF99">
    <property type="entry name" value="TRANSCRIPTIONAL REGULATORY PROTEIN"/>
    <property type="match status" value="1"/>
</dbReference>
<dbReference type="PANTHER" id="PTHR32071">
    <property type="entry name" value="TRANSCRIPTIONAL REGULATORY PROTEIN"/>
    <property type="match status" value="1"/>
</dbReference>
<dbReference type="EMBL" id="JAWIIV010000015">
    <property type="protein sequence ID" value="MEC4720984.1"/>
    <property type="molecule type" value="Genomic_DNA"/>
</dbReference>
<dbReference type="SUPFAM" id="SSF46689">
    <property type="entry name" value="Homeodomain-like"/>
    <property type="match status" value="1"/>
</dbReference>
<organism evidence="7 8">
    <name type="scientific">Noviherbaspirillum album</name>
    <dbReference type="NCBI Taxonomy" id="3080276"/>
    <lineage>
        <taxon>Bacteria</taxon>
        <taxon>Pseudomonadati</taxon>
        <taxon>Pseudomonadota</taxon>
        <taxon>Betaproteobacteria</taxon>
        <taxon>Burkholderiales</taxon>
        <taxon>Oxalobacteraceae</taxon>
        <taxon>Noviherbaspirillum</taxon>
    </lineage>
</organism>
<dbReference type="InterPro" id="IPR009057">
    <property type="entry name" value="Homeodomain-like_sf"/>
</dbReference>
<keyword evidence="5" id="KW-0804">Transcription</keyword>
<dbReference type="InterPro" id="IPR058031">
    <property type="entry name" value="AAA_lid_NorR"/>
</dbReference>
<evidence type="ECO:0000259" key="6">
    <source>
        <dbReference type="PROSITE" id="PS50045"/>
    </source>
</evidence>
<dbReference type="InterPro" id="IPR027417">
    <property type="entry name" value="P-loop_NTPase"/>
</dbReference>
<dbReference type="PROSITE" id="PS00676">
    <property type="entry name" value="SIGMA54_INTERACT_2"/>
    <property type="match status" value="1"/>
</dbReference>
<dbReference type="Gene3D" id="3.30.450.20">
    <property type="entry name" value="PAS domain"/>
    <property type="match status" value="1"/>
</dbReference>
<evidence type="ECO:0000313" key="7">
    <source>
        <dbReference type="EMBL" id="MEC4720984.1"/>
    </source>
</evidence>
<dbReference type="PROSITE" id="PS00675">
    <property type="entry name" value="SIGMA54_INTERACT_1"/>
    <property type="match status" value="1"/>
</dbReference>
<accession>A0ABU6JBF2</accession>
<evidence type="ECO:0000256" key="5">
    <source>
        <dbReference type="ARBA" id="ARBA00023163"/>
    </source>
</evidence>
<evidence type="ECO:0000256" key="2">
    <source>
        <dbReference type="ARBA" id="ARBA00022840"/>
    </source>
</evidence>